<feature type="chain" id="PRO_5008711355" description="Peptidase inhibitor family I36" evidence="1">
    <location>
        <begin position="27"/>
        <end position="137"/>
    </location>
</feature>
<protein>
    <recommendedName>
        <fullName evidence="4">Peptidase inhibitor family I36</fullName>
    </recommendedName>
</protein>
<dbReference type="AlphaFoldDB" id="A0A1C5ALC6"/>
<proteinExistence type="predicted"/>
<gene>
    <name evidence="2" type="ORF">GA0070216_11945</name>
</gene>
<evidence type="ECO:0008006" key="4">
    <source>
        <dbReference type="Google" id="ProtNLM"/>
    </source>
</evidence>
<dbReference type="RefSeq" id="WP_091252079.1">
    <property type="nucleotide sequence ID" value="NZ_CP192025.1"/>
</dbReference>
<evidence type="ECO:0000313" key="3">
    <source>
        <dbReference type="Proteomes" id="UP000198797"/>
    </source>
</evidence>
<dbReference type="OrthoDB" id="4315969at2"/>
<feature type="signal peptide" evidence="1">
    <location>
        <begin position="1"/>
        <end position="26"/>
    </location>
</feature>
<accession>A0A1C5ALC6</accession>
<evidence type="ECO:0000313" key="2">
    <source>
        <dbReference type="EMBL" id="SCF46042.1"/>
    </source>
</evidence>
<name>A0A1C5ALC6_9ACTN</name>
<dbReference type="EMBL" id="FMCU01000019">
    <property type="protein sequence ID" value="SCF46042.1"/>
    <property type="molecule type" value="Genomic_DNA"/>
</dbReference>
<reference evidence="3" key="1">
    <citation type="submission" date="2016-06" db="EMBL/GenBank/DDBJ databases">
        <authorList>
            <person name="Varghese N."/>
            <person name="Submissions Spin"/>
        </authorList>
    </citation>
    <scope>NUCLEOTIDE SEQUENCE [LARGE SCALE GENOMIC DNA]</scope>
    <source>
        <strain evidence="3">DSM 44100</strain>
    </source>
</reference>
<sequence length="137" mass="14698">MASRTARLAALAATLPLLWHGAPAQAAPETNLSASAATCYGGAVRSYFQAGGWGGDAGPYKASARCKDVNVKNSSAFGTEACVVFIDKTNSCNYLTYLPAKSDWITVATNVRDGANFKVRFTNLRYEYEPLVAYHAY</sequence>
<dbReference type="Proteomes" id="UP000198797">
    <property type="component" value="Unassembled WGS sequence"/>
</dbReference>
<evidence type="ECO:0000256" key="1">
    <source>
        <dbReference type="SAM" id="SignalP"/>
    </source>
</evidence>
<organism evidence="2 3">
    <name type="scientific">Micromonospora matsumotoense</name>
    <dbReference type="NCBI Taxonomy" id="121616"/>
    <lineage>
        <taxon>Bacteria</taxon>
        <taxon>Bacillati</taxon>
        <taxon>Actinomycetota</taxon>
        <taxon>Actinomycetes</taxon>
        <taxon>Micromonosporales</taxon>
        <taxon>Micromonosporaceae</taxon>
        <taxon>Micromonospora</taxon>
    </lineage>
</organism>
<keyword evidence="3" id="KW-1185">Reference proteome</keyword>
<keyword evidence="1" id="KW-0732">Signal</keyword>